<comment type="caution">
    <text evidence="1">The sequence shown here is derived from an EMBL/GenBank/DDBJ whole genome shotgun (WGS) entry which is preliminary data.</text>
</comment>
<dbReference type="InterPro" id="IPR015797">
    <property type="entry name" value="NUDIX_hydrolase-like_dom_sf"/>
</dbReference>
<keyword evidence="1" id="KW-0378">Hydrolase</keyword>
<dbReference type="AlphaFoldDB" id="A0A0G2ALF2"/>
<protein>
    <submittedName>
        <fullName evidence="1">Nudix hydrolase 3</fullName>
    </submittedName>
</protein>
<reference evidence="1 2" key="1">
    <citation type="journal article" date="2015" name="Nature">
        <title>rRNA introns, odd ribosomes, and small enigmatic genomes across a large radiation of phyla.</title>
        <authorList>
            <person name="Brown C.T."/>
            <person name="Hug L.A."/>
            <person name="Thomas B.C."/>
            <person name="Sharon I."/>
            <person name="Castelle C.J."/>
            <person name="Singh A."/>
            <person name="Wilkins M.J."/>
            <person name="Williams K.H."/>
            <person name="Banfield J.F."/>
        </authorList>
    </citation>
    <scope>NUCLEOTIDE SEQUENCE [LARGE SCALE GENOMIC DNA]</scope>
</reference>
<name>A0A0G2ALF2_9BACT</name>
<dbReference type="EMBL" id="LCRX01000010">
    <property type="protein sequence ID" value="KKW42107.1"/>
    <property type="molecule type" value="Genomic_DNA"/>
</dbReference>
<accession>A0A0G2ALF2</accession>
<dbReference type="Proteomes" id="UP000033870">
    <property type="component" value="Unassembled WGS sequence"/>
</dbReference>
<sequence length="209" mass="23765">MDREAFYAEQIEAWEKTGGPTRAVEILDVFIFNRSGEMLVQKRSYQKAHNPGLLDKSVGGHIRSGDTADFSVMVETVQELQTPSIVLKNDNDFEKALKLLSEYMATVAIIKHVKTKIYIIDKVLKDKIVPIANKVHLYYGIYDGSTRIVDREAKGTLFYSLPELENEMQQFPKAFTSDMHTFIGELRPEMERFLACLSSGQPPSADRQK</sequence>
<dbReference type="GO" id="GO:0016787">
    <property type="term" value="F:hydrolase activity"/>
    <property type="evidence" value="ECO:0007669"/>
    <property type="project" value="UniProtKB-KW"/>
</dbReference>
<dbReference type="STRING" id="1619044.UY92_C0010G0023"/>
<evidence type="ECO:0000313" key="2">
    <source>
        <dbReference type="Proteomes" id="UP000033870"/>
    </source>
</evidence>
<organism evidence="1 2">
    <name type="scientific">Candidatus Magasanikbacteria bacterium GW2011_GWA2_56_11</name>
    <dbReference type="NCBI Taxonomy" id="1619044"/>
    <lineage>
        <taxon>Bacteria</taxon>
        <taxon>Candidatus Magasanikiibacteriota</taxon>
    </lineage>
</organism>
<gene>
    <name evidence="1" type="ORF">UY92_C0010G0023</name>
</gene>
<evidence type="ECO:0000313" key="1">
    <source>
        <dbReference type="EMBL" id="KKW42107.1"/>
    </source>
</evidence>
<dbReference type="Gene3D" id="3.90.79.10">
    <property type="entry name" value="Nucleoside Triphosphate Pyrophosphohydrolase"/>
    <property type="match status" value="1"/>
</dbReference>
<dbReference type="SUPFAM" id="SSF55811">
    <property type="entry name" value="Nudix"/>
    <property type="match status" value="1"/>
</dbReference>
<proteinExistence type="predicted"/>